<keyword evidence="1" id="KW-0175">Coiled coil</keyword>
<dbReference type="EMBL" id="PP911589">
    <property type="protein sequence ID" value="XCA47511.1"/>
    <property type="molecule type" value="Genomic_DNA"/>
</dbReference>
<evidence type="ECO:0000256" key="1">
    <source>
        <dbReference type="SAM" id="Coils"/>
    </source>
</evidence>
<proteinExistence type="predicted"/>
<protein>
    <submittedName>
        <fullName evidence="3">Uncharacterized protein</fullName>
    </submittedName>
</protein>
<sequence length="158" mass="17346">MTEVVLELISAQREVLKNVEKTVKEMEAKQKEEVRVKLLEASNELCLENKSLKHEAVRRTMARVFGDDKCIGKRKNGRPCANKCFAGLDGYCKTCYKTKPPEGRVISFGEVSQETIRVDMSGAGTCVLAGAGSGGFPGTPVSRSPPPEDELRDLPPLY</sequence>
<accession>A0AAU7YR45</accession>
<feature type="coiled-coil region" evidence="1">
    <location>
        <begin position="9"/>
        <end position="36"/>
    </location>
</feature>
<organism evidence="3">
    <name type="scientific">Micromonas commoda virus</name>
    <dbReference type="NCBI Taxonomy" id="3057169"/>
    <lineage>
        <taxon>Viruses</taxon>
        <taxon>Varidnaviria</taxon>
        <taxon>Bamfordvirae</taxon>
        <taxon>Nucleocytoviricota</taxon>
        <taxon>Megaviricetes</taxon>
        <taxon>Algavirales</taxon>
        <taxon>Phycodnaviridae</taxon>
    </lineage>
</organism>
<evidence type="ECO:0000256" key="2">
    <source>
        <dbReference type="SAM" id="MobiDB-lite"/>
    </source>
</evidence>
<evidence type="ECO:0000313" key="3">
    <source>
        <dbReference type="EMBL" id="XCA47511.1"/>
    </source>
</evidence>
<reference evidence="3" key="1">
    <citation type="submission" date="2024-06" db="EMBL/GenBank/DDBJ databases">
        <title>Evidence of context-dependent and transient costs of resisting viral infection in isolates of the marine microalga Micromonas sp. (class Mamiellophyceae).</title>
        <authorList>
            <person name="Bedi de Silva A."/>
            <person name="Schvarcz C.R."/>
            <person name="Steward G.R."/>
            <person name="Edwards K.F."/>
        </authorList>
    </citation>
    <scope>NUCLEOTIDE SEQUENCE</scope>
    <source>
        <strain evidence="3">McV-KB2</strain>
    </source>
</reference>
<feature type="region of interest" description="Disordered" evidence="2">
    <location>
        <begin position="136"/>
        <end position="158"/>
    </location>
</feature>
<name>A0AAU7YR45_9PHYC</name>